<dbReference type="RefSeq" id="WP_002652801.1">
    <property type="nucleotide sequence ID" value="NZ_CH672376.1"/>
</dbReference>
<dbReference type="EMBL" id="AANZ01000013">
    <property type="protein sequence ID" value="EAQ79731.1"/>
    <property type="molecule type" value="Genomic_DNA"/>
</dbReference>
<dbReference type="HOGENOM" id="CLU_2477144_0_0_0"/>
<reference evidence="1 2" key="1">
    <citation type="submission" date="2006-02" db="EMBL/GenBank/DDBJ databases">
        <authorList>
            <person name="Amann R."/>
            <person name="Ferriera S."/>
            <person name="Johnson J."/>
            <person name="Kravitz S."/>
            <person name="Halpern A."/>
            <person name="Remington K."/>
            <person name="Beeson K."/>
            <person name="Tran B."/>
            <person name="Rogers Y.-H."/>
            <person name="Friedman R."/>
            <person name="Venter J.C."/>
        </authorList>
    </citation>
    <scope>NUCLEOTIDE SEQUENCE [LARGE SCALE GENOMIC DNA]</scope>
    <source>
        <strain evidence="1 2">DSM 3645</strain>
    </source>
</reference>
<evidence type="ECO:0000313" key="1">
    <source>
        <dbReference type="EMBL" id="EAQ79731.1"/>
    </source>
</evidence>
<comment type="caution">
    <text evidence="1">The sequence shown here is derived from an EMBL/GenBank/DDBJ whole genome shotgun (WGS) entry which is preliminary data.</text>
</comment>
<dbReference type="Proteomes" id="UP000004358">
    <property type="component" value="Unassembled WGS sequence"/>
</dbReference>
<dbReference type="AlphaFoldDB" id="A3ZUZ5"/>
<proteinExistence type="predicted"/>
<gene>
    <name evidence="1" type="ORF">DSM3645_24520</name>
</gene>
<dbReference type="STRING" id="314230.DSM3645_24520"/>
<organism evidence="1 2">
    <name type="scientific">Blastopirellula marina DSM 3645</name>
    <dbReference type="NCBI Taxonomy" id="314230"/>
    <lineage>
        <taxon>Bacteria</taxon>
        <taxon>Pseudomonadati</taxon>
        <taxon>Planctomycetota</taxon>
        <taxon>Planctomycetia</taxon>
        <taxon>Pirellulales</taxon>
        <taxon>Pirellulaceae</taxon>
        <taxon>Blastopirellula</taxon>
    </lineage>
</organism>
<protein>
    <submittedName>
        <fullName evidence="1">Uncharacterized protein</fullName>
    </submittedName>
</protein>
<sequence>MISTAKTLEPESLERNRTYRISAVKQILGATSKPSWGRVLRMKLGDGTKIADHILGSRTKFLEGAIVIDAMKNEAATRRNSTASASV</sequence>
<evidence type="ECO:0000313" key="2">
    <source>
        <dbReference type="Proteomes" id="UP000004358"/>
    </source>
</evidence>
<name>A3ZUZ5_9BACT</name>
<accession>A3ZUZ5</accession>